<dbReference type="EMBL" id="AEQP01000002">
    <property type="protein sequence ID" value="EFV95657.1"/>
    <property type="molecule type" value="Genomic_DNA"/>
</dbReference>
<dbReference type="InterPro" id="IPR016181">
    <property type="entry name" value="Acyl_CoA_acyltransferase"/>
</dbReference>
<dbReference type="eggNOG" id="COG3146">
    <property type="taxonomic scope" value="Bacteria"/>
</dbReference>
<dbReference type="SUPFAM" id="SSF55729">
    <property type="entry name" value="Acyl-CoA N-acyltransferases (Nat)"/>
    <property type="match status" value="1"/>
</dbReference>
<organism evidence="1 2">
    <name type="scientific">Lautropia mirabilis ATCC 51599</name>
    <dbReference type="NCBI Taxonomy" id="887898"/>
    <lineage>
        <taxon>Bacteria</taxon>
        <taxon>Pseudomonadati</taxon>
        <taxon>Pseudomonadota</taxon>
        <taxon>Betaproteobacteria</taxon>
        <taxon>Burkholderiales</taxon>
        <taxon>Burkholderiaceae</taxon>
        <taxon>Lautropia</taxon>
    </lineage>
</organism>
<gene>
    <name evidence="1" type="ORF">HMPREF0551_0565</name>
</gene>
<evidence type="ECO:0000313" key="2">
    <source>
        <dbReference type="Proteomes" id="UP000011021"/>
    </source>
</evidence>
<dbReference type="HOGENOM" id="CLU_073603_0_0_4"/>
<keyword evidence="2" id="KW-1185">Reference proteome</keyword>
<dbReference type="Gene3D" id="3.40.630.30">
    <property type="match status" value="1"/>
</dbReference>
<dbReference type="AlphaFoldDB" id="E7RV53"/>
<name>E7RV53_9BURK</name>
<proteinExistence type="predicted"/>
<evidence type="ECO:0000313" key="1">
    <source>
        <dbReference type="EMBL" id="EFV95657.1"/>
    </source>
</evidence>
<comment type="caution">
    <text evidence="1">The sequence shown here is derived from an EMBL/GenBank/DDBJ whole genome shotgun (WGS) entry which is preliminary data.</text>
</comment>
<accession>E7RV53</accession>
<dbReference type="STRING" id="887898.HMPREF0551_0565"/>
<dbReference type="Proteomes" id="UP000011021">
    <property type="component" value="Unassembled WGS sequence"/>
</dbReference>
<reference evidence="1 2" key="1">
    <citation type="submission" date="2010-12" db="EMBL/GenBank/DDBJ databases">
        <authorList>
            <person name="Muzny D."/>
            <person name="Qin X."/>
            <person name="Deng J."/>
            <person name="Jiang H."/>
            <person name="Liu Y."/>
            <person name="Qu J."/>
            <person name="Song X.-Z."/>
            <person name="Zhang L."/>
            <person name="Thornton R."/>
            <person name="Coyle M."/>
            <person name="Francisco L."/>
            <person name="Jackson L."/>
            <person name="Javaid M."/>
            <person name="Korchina V."/>
            <person name="Kovar C."/>
            <person name="Mata R."/>
            <person name="Mathew T."/>
            <person name="Ngo R."/>
            <person name="Nguyen L."/>
            <person name="Nguyen N."/>
            <person name="Okwuonu G."/>
            <person name="Ongeri F."/>
            <person name="Pham C."/>
            <person name="Simmons D."/>
            <person name="Wilczek-Boney K."/>
            <person name="Hale W."/>
            <person name="Jakkamsetti A."/>
            <person name="Pham P."/>
            <person name="Ruth R."/>
            <person name="San Lucas F."/>
            <person name="Warren J."/>
            <person name="Zhang J."/>
            <person name="Zhao Z."/>
            <person name="Zhou C."/>
            <person name="Zhu D."/>
            <person name="Lee S."/>
            <person name="Bess C."/>
            <person name="Blankenburg K."/>
            <person name="Forbes L."/>
            <person name="Fu Q."/>
            <person name="Gubbala S."/>
            <person name="Hirani K."/>
            <person name="Jayaseelan J.C."/>
            <person name="Lara F."/>
            <person name="Munidasa M."/>
            <person name="Palculict T."/>
            <person name="Patil S."/>
            <person name="Pu L.-L."/>
            <person name="Saada N."/>
            <person name="Tang L."/>
            <person name="Weissenberger G."/>
            <person name="Zhu Y."/>
            <person name="Hemphill L."/>
            <person name="Shang Y."/>
            <person name="Youmans B."/>
            <person name="Ayvaz T."/>
            <person name="Ross M."/>
            <person name="Santibanez J."/>
            <person name="Aqrawi P."/>
            <person name="Gross S."/>
            <person name="Joshi V."/>
            <person name="Fowler G."/>
            <person name="Nazareth L."/>
            <person name="Reid J."/>
            <person name="Worley K."/>
            <person name="Petrosino J."/>
            <person name="Highlander S."/>
            <person name="Gibbs R."/>
        </authorList>
    </citation>
    <scope>NUCLEOTIDE SEQUENCE [LARGE SCALE GENOMIC DNA]</scope>
    <source>
        <strain evidence="1 2">ATCC 51599</strain>
    </source>
</reference>
<protein>
    <submittedName>
        <fullName evidence="1">Uncharacterized protein</fullName>
    </submittedName>
</protein>
<sequence length="339" mass="37730">MFTFRFYTPDDRPAWDECVLRSRNGVFLFLRAYLEYHADRFEDASVVIHAEGRPGRIVAVLPANRQRAPLQPAEHGHGTTANAHGDTFVTHGGLTFGGLVMDEKLGGTQVVTLLRELLPWLAANGFARLKYKPTPHLYHRLPSEEDLYALHQLGAQTTQVLLSSTLDLTRPCPTSSARKNALRIASRHNIQAGPCAWEDFWPLLTQTLQQRHGVNPVHSLEEIRLLASRFPDRLEVLGGWPSQDASQQLQAGAVLFHYDGVTHTQYLASSPAGRDSHAQHRVIDTAIESARARGQRWFSFGTSTTEGGHVLNDGLLHHKEIFGARGTILQTLELDLPGH</sequence>